<keyword evidence="2" id="KW-0812">Transmembrane</keyword>
<evidence type="ECO:0000256" key="1">
    <source>
        <dbReference type="ARBA" id="ARBA00004167"/>
    </source>
</evidence>
<dbReference type="GO" id="GO:0016020">
    <property type="term" value="C:membrane"/>
    <property type="evidence" value="ECO:0007669"/>
    <property type="project" value="UniProtKB-SubCell"/>
</dbReference>
<evidence type="ECO:0000256" key="2">
    <source>
        <dbReference type="ARBA" id="ARBA00022692"/>
    </source>
</evidence>
<dbReference type="SUPFAM" id="SSF48264">
    <property type="entry name" value="Cytochrome P450"/>
    <property type="match status" value="1"/>
</dbReference>
<organism evidence="7 8">
    <name type="scientific">Tagetes erecta</name>
    <name type="common">African marigold</name>
    <dbReference type="NCBI Taxonomy" id="13708"/>
    <lineage>
        <taxon>Eukaryota</taxon>
        <taxon>Viridiplantae</taxon>
        <taxon>Streptophyta</taxon>
        <taxon>Embryophyta</taxon>
        <taxon>Tracheophyta</taxon>
        <taxon>Spermatophyta</taxon>
        <taxon>Magnoliopsida</taxon>
        <taxon>eudicotyledons</taxon>
        <taxon>Gunneridae</taxon>
        <taxon>Pentapetalae</taxon>
        <taxon>asterids</taxon>
        <taxon>campanulids</taxon>
        <taxon>Asterales</taxon>
        <taxon>Asteraceae</taxon>
        <taxon>Asteroideae</taxon>
        <taxon>Heliantheae alliance</taxon>
        <taxon>Tageteae</taxon>
        <taxon>Tagetes</taxon>
    </lineage>
</organism>
<evidence type="ECO:0000256" key="3">
    <source>
        <dbReference type="ARBA" id="ARBA00022723"/>
    </source>
</evidence>
<dbReference type="InterPro" id="IPR051103">
    <property type="entry name" value="Plant_metabolite_P450s"/>
</dbReference>
<evidence type="ECO:0000256" key="4">
    <source>
        <dbReference type="ARBA" id="ARBA00022989"/>
    </source>
</evidence>
<dbReference type="Gene3D" id="1.10.630.10">
    <property type="entry name" value="Cytochrome P450"/>
    <property type="match status" value="1"/>
</dbReference>
<dbReference type="GO" id="GO:0020037">
    <property type="term" value="F:heme binding"/>
    <property type="evidence" value="ECO:0007669"/>
    <property type="project" value="InterPro"/>
</dbReference>
<sequence length="173" mass="20021">MDSYNDGPNEHKHPMHSPWNTHVIATSDPKIPLEFLKDTDGMFSSRPDSMSGYLTSDGYLNTAHAPMGGRWKKMKKILSTEILSVARHKWLLNKRDEEHDNIIRNAILIARKYQDPLVDERIQQWKDGVRTKQDDLLDVFINLKRSSLTTDEIKAHILDLMLASLDNVWNNIE</sequence>
<protein>
    <recommendedName>
        <fullName evidence="9">Cytochrome P450</fullName>
    </recommendedName>
</protein>
<dbReference type="GO" id="GO:0005506">
    <property type="term" value="F:iron ion binding"/>
    <property type="evidence" value="ECO:0007669"/>
    <property type="project" value="InterPro"/>
</dbReference>
<comment type="subcellular location">
    <subcellularLocation>
        <location evidence="1">Membrane</location>
        <topology evidence="1">Single-pass membrane protein</topology>
    </subcellularLocation>
</comment>
<evidence type="ECO:0000256" key="6">
    <source>
        <dbReference type="SAM" id="MobiDB-lite"/>
    </source>
</evidence>
<dbReference type="PANTHER" id="PTHR24298">
    <property type="entry name" value="FLAVONOID 3'-MONOOXYGENASE-RELATED"/>
    <property type="match status" value="1"/>
</dbReference>
<comment type="caution">
    <text evidence="7">The sequence shown here is derived from an EMBL/GenBank/DDBJ whole genome shotgun (WGS) entry which is preliminary data.</text>
</comment>
<dbReference type="InterPro" id="IPR036396">
    <property type="entry name" value="Cyt_P450_sf"/>
</dbReference>
<dbReference type="Proteomes" id="UP001229421">
    <property type="component" value="Unassembled WGS sequence"/>
</dbReference>
<dbReference type="PANTHER" id="PTHR24298:SF675">
    <property type="entry name" value="PHENYLALANINE N-MONOOXYGENASE"/>
    <property type="match status" value="1"/>
</dbReference>
<evidence type="ECO:0000313" key="8">
    <source>
        <dbReference type="Proteomes" id="UP001229421"/>
    </source>
</evidence>
<keyword evidence="5" id="KW-0472">Membrane</keyword>
<keyword evidence="4" id="KW-1133">Transmembrane helix</keyword>
<keyword evidence="3" id="KW-0479">Metal-binding</keyword>
<dbReference type="EMBL" id="JAUHHV010000001">
    <property type="protein sequence ID" value="KAK1441181.1"/>
    <property type="molecule type" value="Genomic_DNA"/>
</dbReference>
<evidence type="ECO:0000256" key="5">
    <source>
        <dbReference type="ARBA" id="ARBA00023136"/>
    </source>
</evidence>
<keyword evidence="8" id="KW-1185">Reference proteome</keyword>
<proteinExistence type="predicted"/>
<feature type="region of interest" description="Disordered" evidence="6">
    <location>
        <begin position="1"/>
        <end position="20"/>
    </location>
</feature>
<name>A0AAD8PCN0_TARER</name>
<dbReference type="GO" id="GO:0016709">
    <property type="term" value="F:oxidoreductase activity, acting on paired donors, with incorporation or reduction of molecular oxygen, NAD(P)H as one donor, and incorporation of one atom of oxygen"/>
    <property type="evidence" value="ECO:0007669"/>
    <property type="project" value="TreeGrafter"/>
</dbReference>
<evidence type="ECO:0008006" key="9">
    <source>
        <dbReference type="Google" id="ProtNLM"/>
    </source>
</evidence>
<evidence type="ECO:0000313" key="7">
    <source>
        <dbReference type="EMBL" id="KAK1441181.1"/>
    </source>
</evidence>
<gene>
    <name evidence="7" type="ORF">QVD17_07021</name>
</gene>
<dbReference type="AlphaFoldDB" id="A0AAD8PCN0"/>
<accession>A0AAD8PCN0</accession>
<reference evidence="7" key="1">
    <citation type="journal article" date="2023" name="bioRxiv">
        <title>Improved chromosome-level genome assembly for marigold (Tagetes erecta).</title>
        <authorList>
            <person name="Jiang F."/>
            <person name="Yuan L."/>
            <person name="Wang S."/>
            <person name="Wang H."/>
            <person name="Xu D."/>
            <person name="Wang A."/>
            <person name="Fan W."/>
        </authorList>
    </citation>
    <scope>NUCLEOTIDE SEQUENCE</scope>
    <source>
        <strain evidence="7">WSJ</strain>
        <tissue evidence="7">Leaf</tissue>
    </source>
</reference>